<gene>
    <name evidence="1" type="ORF">QE152_g37176</name>
</gene>
<proteinExistence type="predicted"/>
<dbReference type="Proteomes" id="UP001458880">
    <property type="component" value="Unassembled WGS sequence"/>
</dbReference>
<protein>
    <submittedName>
        <fullName evidence="1">Uncharacterized protein</fullName>
    </submittedName>
</protein>
<evidence type="ECO:0000313" key="2">
    <source>
        <dbReference type="Proteomes" id="UP001458880"/>
    </source>
</evidence>
<name>A0AAW1IBC7_POPJA</name>
<comment type="caution">
    <text evidence="1">The sequence shown here is derived from an EMBL/GenBank/DDBJ whole genome shotgun (WGS) entry which is preliminary data.</text>
</comment>
<reference evidence="1 2" key="1">
    <citation type="journal article" date="2024" name="BMC Genomics">
        <title>De novo assembly and annotation of Popillia japonica's genome with initial clues to its potential as an invasive pest.</title>
        <authorList>
            <person name="Cucini C."/>
            <person name="Boschi S."/>
            <person name="Funari R."/>
            <person name="Cardaioli E."/>
            <person name="Iannotti N."/>
            <person name="Marturano G."/>
            <person name="Paoli F."/>
            <person name="Bruttini M."/>
            <person name="Carapelli A."/>
            <person name="Frati F."/>
            <person name="Nardi F."/>
        </authorList>
    </citation>
    <scope>NUCLEOTIDE SEQUENCE [LARGE SCALE GENOMIC DNA]</scope>
    <source>
        <strain evidence="1">DMR45628</strain>
    </source>
</reference>
<evidence type="ECO:0000313" key="1">
    <source>
        <dbReference type="EMBL" id="KAK9686451.1"/>
    </source>
</evidence>
<dbReference type="AlphaFoldDB" id="A0AAW1IBC7"/>
<keyword evidence="2" id="KW-1185">Reference proteome</keyword>
<sequence length="88" mass="10126">MSLRCSENAGNKHFTQKVLTFLSRFLGHSAHLALVLLKSKPFLTEKPNIYFTTTKTKSYLNSNGGDWSPRKYQYIKNNNYPLQVHAGY</sequence>
<dbReference type="EMBL" id="JASPKY010000704">
    <property type="protein sequence ID" value="KAK9686451.1"/>
    <property type="molecule type" value="Genomic_DNA"/>
</dbReference>
<organism evidence="1 2">
    <name type="scientific">Popillia japonica</name>
    <name type="common">Japanese beetle</name>
    <dbReference type="NCBI Taxonomy" id="7064"/>
    <lineage>
        <taxon>Eukaryota</taxon>
        <taxon>Metazoa</taxon>
        <taxon>Ecdysozoa</taxon>
        <taxon>Arthropoda</taxon>
        <taxon>Hexapoda</taxon>
        <taxon>Insecta</taxon>
        <taxon>Pterygota</taxon>
        <taxon>Neoptera</taxon>
        <taxon>Endopterygota</taxon>
        <taxon>Coleoptera</taxon>
        <taxon>Polyphaga</taxon>
        <taxon>Scarabaeiformia</taxon>
        <taxon>Scarabaeidae</taxon>
        <taxon>Rutelinae</taxon>
        <taxon>Popillia</taxon>
    </lineage>
</organism>
<accession>A0AAW1IBC7</accession>